<evidence type="ECO:0000313" key="2">
    <source>
        <dbReference type="EMBL" id="KAG5547715.1"/>
    </source>
</evidence>
<keyword evidence="3" id="KW-1185">Reference proteome</keyword>
<proteinExistence type="predicted"/>
<accession>A0AAV6K5T6</accession>
<evidence type="ECO:0000256" key="1">
    <source>
        <dbReference type="SAM" id="Coils"/>
    </source>
</evidence>
<reference evidence="2" key="1">
    <citation type="submission" date="2020-08" db="EMBL/GenBank/DDBJ databases">
        <title>Plant Genome Project.</title>
        <authorList>
            <person name="Zhang R.-G."/>
        </authorList>
    </citation>
    <scope>NUCLEOTIDE SEQUENCE</scope>
    <source>
        <strain evidence="2">WSP0</strain>
        <tissue evidence="2">Leaf</tissue>
    </source>
</reference>
<sequence>MAENLARLIKDAVDASLKETREKLDETQARSLENQDNIDLLKKQVQICKDGKLAKILAKEETEEVTFSRNVRPRRQPPTN</sequence>
<dbReference type="Proteomes" id="UP000823749">
    <property type="component" value="Chromosome 5"/>
</dbReference>
<organism evidence="2 3">
    <name type="scientific">Rhododendron griersonianum</name>
    <dbReference type="NCBI Taxonomy" id="479676"/>
    <lineage>
        <taxon>Eukaryota</taxon>
        <taxon>Viridiplantae</taxon>
        <taxon>Streptophyta</taxon>
        <taxon>Embryophyta</taxon>
        <taxon>Tracheophyta</taxon>
        <taxon>Spermatophyta</taxon>
        <taxon>Magnoliopsida</taxon>
        <taxon>eudicotyledons</taxon>
        <taxon>Gunneridae</taxon>
        <taxon>Pentapetalae</taxon>
        <taxon>asterids</taxon>
        <taxon>Ericales</taxon>
        <taxon>Ericaceae</taxon>
        <taxon>Ericoideae</taxon>
        <taxon>Rhodoreae</taxon>
        <taxon>Rhododendron</taxon>
    </lineage>
</organism>
<feature type="coiled-coil region" evidence="1">
    <location>
        <begin position="10"/>
        <end position="37"/>
    </location>
</feature>
<evidence type="ECO:0000313" key="3">
    <source>
        <dbReference type="Proteomes" id="UP000823749"/>
    </source>
</evidence>
<dbReference type="AlphaFoldDB" id="A0AAV6K5T6"/>
<dbReference type="EMBL" id="JACTNZ010000005">
    <property type="protein sequence ID" value="KAG5547715.1"/>
    <property type="molecule type" value="Genomic_DNA"/>
</dbReference>
<protein>
    <submittedName>
        <fullName evidence="2">Uncharacterized protein</fullName>
    </submittedName>
</protein>
<comment type="caution">
    <text evidence="2">The sequence shown here is derived from an EMBL/GenBank/DDBJ whole genome shotgun (WGS) entry which is preliminary data.</text>
</comment>
<keyword evidence="1" id="KW-0175">Coiled coil</keyword>
<gene>
    <name evidence="2" type="ORF">RHGRI_013413</name>
</gene>
<name>A0AAV6K5T6_9ERIC</name>